<comment type="caution">
    <text evidence="11">The sequence shown here is derived from an EMBL/GenBank/DDBJ whole genome shotgun (WGS) entry which is preliminary data.</text>
</comment>
<dbReference type="NCBIfam" id="TIGR01297">
    <property type="entry name" value="CDF"/>
    <property type="match status" value="1"/>
</dbReference>
<feature type="transmembrane region" description="Helical" evidence="8">
    <location>
        <begin position="81"/>
        <end position="102"/>
    </location>
</feature>
<keyword evidence="7 8" id="KW-0472">Membrane</keyword>
<name>A0A5R9F789_9BACL</name>
<dbReference type="PANTHER" id="PTHR11562">
    <property type="entry name" value="CATION EFFLUX PROTEIN/ ZINC TRANSPORTER"/>
    <property type="match status" value="1"/>
</dbReference>
<evidence type="ECO:0000256" key="8">
    <source>
        <dbReference type="SAM" id="Phobius"/>
    </source>
</evidence>
<dbReference type="Pfam" id="PF16916">
    <property type="entry name" value="ZT_dimer"/>
    <property type="match status" value="1"/>
</dbReference>
<evidence type="ECO:0000256" key="1">
    <source>
        <dbReference type="ARBA" id="ARBA00004141"/>
    </source>
</evidence>
<dbReference type="InterPro" id="IPR036837">
    <property type="entry name" value="Cation_efflux_CTD_sf"/>
</dbReference>
<evidence type="ECO:0000256" key="5">
    <source>
        <dbReference type="ARBA" id="ARBA00022989"/>
    </source>
</evidence>
<dbReference type="InterPro" id="IPR050681">
    <property type="entry name" value="CDF/SLC30A"/>
</dbReference>
<organism evidence="11 12">
    <name type="scientific">Exobacillus caeni</name>
    <dbReference type="NCBI Taxonomy" id="2574798"/>
    <lineage>
        <taxon>Bacteria</taxon>
        <taxon>Bacillati</taxon>
        <taxon>Bacillota</taxon>
        <taxon>Bacilli</taxon>
        <taxon>Bacillales</taxon>
        <taxon>Guptibacillaceae</taxon>
        <taxon>Exobacillus</taxon>
    </lineage>
</organism>
<evidence type="ECO:0000256" key="6">
    <source>
        <dbReference type="ARBA" id="ARBA00023065"/>
    </source>
</evidence>
<gene>
    <name evidence="11" type="ORF">FCL54_00900</name>
</gene>
<evidence type="ECO:0000256" key="2">
    <source>
        <dbReference type="ARBA" id="ARBA00008873"/>
    </source>
</evidence>
<keyword evidence="5 8" id="KW-1133">Transmembrane helix</keyword>
<feature type="transmembrane region" description="Helical" evidence="8">
    <location>
        <begin position="16"/>
        <end position="36"/>
    </location>
</feature>
<keyword evidence="6" id="KW-0406">Ion transport</keyword>
<comment type="similarity">
    <text evidence="2">Belongs to the cation diffusion facilitator (CDF) transporter (TC 2.A.4) family. SLC30A subfamily.</text>
</comment>
<dbReference type="EMBL" id="SWLG01000001">
    <property type="protein sequence ID" value="TLS38901.1"/>
    <property type="molecule type" value="Genomic_DNA"/>
</dbReference>
<keyword evidence="3" id="KW-0813">Transport</keyword>
<protein>
    <submittedName>
        <fullName evidence="11">Cation transporter</fullName>
    </submittedName>
</protein>
<dbReference type="Pfam" id="PF01545">
    <property type="entry name" value="Cation_efflux"/>
    <property type="match status" value="1"/>
</dbReference>
<dbReference type="PANTHER" id="PTHR11562:SF17">
    <property type="entry name" value="RE54080P-RELATED"/>
    <property type="match status" value="1"/>
</dbReference>
<evidence type="ECO:0000259" key="9">
    <source>
        <dbReference type="Pfam" id="PF01545"/>
    </source>
</evidence>
<dbReference type="GO" id="GO:0005385">
    <property type="term" value="F:zinc ion transmembrane transporter activity"/>
    <property type="evidence" value="ECO:0007669"/>
    <property type="project" value="TreeGrafter"/>
</dbReference>
<dbReference type="InterPro" id="IPR002524">
    <property type="entry name" value="Cation_efflux"/>
</dbReference>
<dbReference type="InterPro" id="IPR027469">
    <property type="entry name" value="Cation_efflux_TMD_sf"/>
</dbReference>
<accession>A0A5R9F789</accession>
<dbReference type="OrthoDB" id="9809646at2"/>
<dbReference type="RefSeq" id="WP_138122200.1">
    <property type="nucleotide sequence ID" value="NZ_SWLG01000001.1"/>
</dbReference>
<dbReference type="Proteomes" id="UP000308230">
    <property type="component" value="Unassembled WGS sequence"/>
</dbReference>
<dbReference type="InterPro" id="IPR027470">
    <property type="entry name" value="Cation_efflux_CTD"/>
</dbReference>
<dbReference type="GO" id="GO:0005886">
    <property type="term" value="C:plasma membrane"/>
    <property type="evidence" value="ECO:0007669"/>
    <property type="project" value="UniProtKB-SubCell"/>
</dbReference>
<dbReference type="Gene3D" id="1.20.1510.10">
    <property type="entry name" value="Cation efflux protein transmembrane domain"/>
    <property type="match status" value="1"/>
</dbReference>
<evidence type="ECO:0000259" key="10">
    <source>
        <dbReference type="Pfam" id="PF16916"/>
    </source>
</evidence>
<reference evidence="11 12" key="1">
    <citation type="submission" date="2019-04" db="EMBL/GenBank/DDBJ databases">
        <title>Bacillus caeni sp. nov., a bacterium isolated from mangrove sediment.</title>
        <authorList>
            <person name="Huang H."/>
            <person name="Mo K."/>
            <person name="Hu Y."/>
        </authorList>
    </citation>
    <scope>NUCLEOTIDE SEQUENCE [LARGE SCALE GENOMIC DNA]</scope>
    <source>
        <strain evidence="11 12">HB172195</strain>
    </source>
</reference>
<evidence type="ECO:0000256" key="7">
    <source>
        <dbReference type="ARBA" id="ARBA00023136"/>
    </source>
</evidence>
<feature type="transmembrane region" description="Helical" evidence="8">
    <location>
        <begin position="184"/>
        <end position="201"/>
    </location>
</feature>
<feature type="domain" description="Cation efflux protein cytoplasmic" evidence="10">
    <location>
        <begin position="213"/>
        <end position="286"/>
    </location>
</feature>
<keyword evidence="4 8" id="KW-0812">Transmembrane</keyword>
<evidence type="ECO:0000256" key="3">
    <source>
        <dbReference type="ARBA" id="ARBA00022448"/>
    </source>
</evidence>
<feature type="domain" description="Cation efflux protein transmembrane" evidence="9">
    <location>
        <begin position="16"/>
        <end position="209"/>
    </location>
</feature>
<evidence type="ECO:0000313" key="12">
    <source>
        <dbReference type="Proteomes" id="UP000308230"/>
    </source>
</evidence>
<feature type="transmembrane region" description="Helical" evidence="8">
    <location>
        <begin position="48"/>
        <end position="66"/>
    </location>
</feature>
<sequence>MGAEHDHSHNANKRTLLISFLLIAIFMVVEVIGGIVTNSLALLSDAGHMLSDAVALGLSLLAFALGEKSSDASKTFGYKRFEILAAFLNGITLLGISIYIFWESYNRFITPPEVASTGMLIIALIGFGINILVAFIMYKGGDTSENINLRSAFLHVLGDLLGSVGAIVAALLIMFLGWSYADPIASIIVAILVLVSGWRVTKESVHVLMEGKPSSVEVEKIEKALLNIDGVKDVHDLHVWTITSDFPSLTCHLVIIEEERQNDILEKATELLQKDFNLKHTTIQVEVEGTILHQECEYCH</sequence>
<dbReference type="SUPFAM" id="SSF160240">
    <property type="entry name" value="Cation efflux protein cytoplasmic domain-like"/>
    <property type="match status" value="1"/>
</dbReference>
<dbReference type="SUPFAM" id="SSF161111">
    <property type="entry name" value="Cation efflux protein transmembrane domain-like"/>
    <property type="match status" value="1"/>
</dbReference>
<comment type="subcellular location">
    <subcellularLocation>
        <location evidence="1">Membrane</location>
        <topology evidence="1">Multi-pass membrane protein</topology>
    </subcellularLocation>
</comment>
<dbReference type="AlphaFoldDB" id="A0A5R9F789"/>
<evidence type="ECO:0000313" key="11">
    <source>
        <dbReference type="EMBL" id="TLS38901.1"/>
    </source>
</evidence>
<feature type="transmembrane region" description="Helical" evidence="8">
    <location>
        <begin position="114"/>
        <end position="136"/>
    </location>
</feature>
<evidence type="ECO:0000256" key="4">
    <source>
        <dbReference type="ARBA" id="ARBA00022692"/>
    </source>
</evidence>
<keyword evidence="12" id="KW-1185">Reference proteome</keyword>
<feature type="transmembrane region" description="Helical" evidence="8">
    <location>
        <begin position="156"/>
        <end position="178"/>
    </location>
</feature>
<dbReference type="InterPro" id="IPR058533">
    <property type="entry name" value="Cation_efflux_TM"/>
</dbReference>
<proteinExistence type="inferred from homology"/>